<dbReference type="CDD" id="cd00082">
    <property type="entry name" value="HisKA"/>
    <property type="match status" value="1"/>
</dbReference>
<dbReference type="EC" id="2.7.13.3" evidence="3"/>
<dbReference type="Proteomes" id="UP000190037">
    <property type="component" value="Unassembled WGS sequence"/>
</dbReference>
<evidence type="ECO:0000256" key="3">
    <source>
        <dbReference type="ARBA" id="ARBA00012438"/>
    </source>
</evidence>
<dbReference type="Pfam" id="PF02518">
    <property type="entry name" value="HATPase_c"/>
    <property type="match status" value="1"/>
</dbReference>
<evidence type="ECO:0000256" key="5">
    <source>
        <dbReference type="ARBA" id="ARBA00022679"/>
    </source>
</evidence>
<dbReference type="RefSeq" id="WP_078975984.1">
    <property type="nucleotide sequence ID" value="NZ_MWQN01000001.1"/>
</dbReference>
<dbReference type="SMART" id="SM00304">
    <property type="entry name" value="HAMP"/>
    <property type="match status" value="1"/>
</dbReference>
<accession>A0A1T3NYG2</accession>
<evidence type="ECO:0000259" key="12">
    <source>
        <dbReference type="PROSITE" id="PS50885"/>
    </source>
</evidence>
<sequence length="505" mass="55198">MRQVVGLGLGLLALVIVISAVIGALAISRLNDSRHTVLEQLEPAANAALRLENALVDQETGVRGWILSGDPSFHESYTQARSEEDRAYAALDRLLPNSAEGDRLRADLVEVGARARAWRTGYAEPAFADRPGIASVPDQGKGLFDAVRAKSAVQQADLGDERAAARHNLSRDATMLTATLIAVAVLFAGLLIAIAMLFRRMVTRPLEHLGEQVRRVTEGEYDHALTGRGPAEIAALAQDVNSMRDRILEELHSTEAARVLIDEQAEDLRRSNAELEQFAYVASHDLQEPLRKVASFCQLLEKRYQGQLDERADQYIAFAVDGAKRMQTLINDLLAFSRVGRLDTEPGEVDLRESLDRALHALATAREESGARITADPLPTVPGDGVLLGQLVQNLVGNAIKFRTEEVPRVHVGARWDGEQWEFACADNGIGIDPQYADRIFVIFQRLHPKDAYGGTGIGLAMCKKIVEYHGGRIWLDTEVAAGTTIRWTLPGPPPASDEATHQGP</sequence>
<evidence type="ECO:0000256" key="9">
    <source>
        <dbReference type="ARBA" id="ARBA00023012"/>
    </source>
</evidence>
<evidence type="ECO:0000256" key="4">
    <source>
        <dbReference type="ARBA" id="ARBA00022553"/>
    </source>
</evidence>
<comment type="subcellular location">
    <subcellularLocation>
        <location evidence="2">Cell membrane</location>
    </subcellularLocation>
</comment>
<dbReference type="Pfam" id="PF05227">
    <property type="entry name" value="CHASE3"/>
    <property type="match status" value="1"/>
</dbReference>
<dbReference type="Gene3D" id="1.10.287.130">
    <property type="match status" value="1"/>
</dbReference>
<dbReference type="InterPro" id="IPR004358">
    <property type="entry name" value="Sig_transdc_His_kin-like_C"/>
</dbReference>
<comment type="caution">
    <text evidence="13">The sequence shown here is derived from an EMBL/GenBank/DDBJ whole genome shotgun (WGS) entry which is preliminary data.</text>
</comment>
<dbReference type="SUPFAM" id="SSF55874">
    <property type="entry name" value="ATPase domain of HSP90 chaperone/DNA topoisomerase II/histidine kinase"/>
    <property type="match status" value="1"/>
</dbReference>
<dbReference type="InterPro" id="IPR003661">
    <property type="entry name" value="HisK_dim/P_dom"/>
</dbReference>
<dbReference type="CDD" id="cd06225">
    <property type="entry name" value="HAMP"/>
    <property type="match status" value="1"/>
</dbReference>
<dbReference type="GO" id="GO:0005886">
    <property type="term" value="C:plasma membrane"/>
    <property type="evidence" value="ECO:0007669"/>
    <property type="project" value="UniProtKB-SubCell"/>
</dbReference>
<dbReference type="SMART" id="SM00388">
    <property type="entry name" value="HisKA"/>
    <property type="match status" value="1"/>
</dbReference>
<dbReference type="SUPFAM" id="SSF158472">
    <property type="entry name" value="HAMP domain-like"/>
    <property type="match status" value="1"/>
</dbReference>
<dbReference type="PROSITE" id="PS50885">
    <property type="entry name" value="HAMP"/>
    <property type="match status" value="1"/>
</dbReference>
<organism evidence="13 14">
    <name type="scientific">Embleya scabrispora</name>
    <dbReference type="NCBI Taxonomy" id="159449"/>
    <lineage>
        <taxon>Bacteria</taxon>
        <taxon>Bacillati</taxon>
        <taxon>Actinomycetota</taxon>
        <taxon>Actinomycetes</taxon>
        <taxon>Kitasatosporales</taxon>
        <taxon>Streptomycetaceae</taxon>
        <taxon>Embleya</taxon>
    </lineage>
</organism>
<dbReference type="EMBL" id="MWQN01000001">
    <property type="protein sequence ID" value="OPC81711.1"/>
    <property type="molecule type" value="Genomic_DNA"/>
</dbReference>
<evidence type="ECO:0000256" key="8">
    <source>
        <dbReference type="ARBA" id="ARBA00022989"/>
    </source>
</evidence>
<gene>
    <name evidence="13" type="ORF">B4N89_12815</name>
</gene>
<keyword evidence="10" id="KW-0472">Membrane</keyword>
<comment type="catalytic activity">
    <reaction evidence="1">
        <text>ATP + protein L-histidine = ADP + protein N-phospho-L-histidine.</text>
        <dbReference type="EC" id="2.7.13.3"/>
    </reaction>
</comment>
<dbReference type="InterPro" id="IPR003594">
    <property type="entry name" value="HATPase_dom"/>
</dbReference>
<keyword evidence="6 10" id="KW-0812">Transmembrane</keyword>
<dbReference type="PROSITE" id="PS50109">
    <property type="entry name" value="HIS_KIN"/>
    <property type="match status" value="1"/>
</dbReference>
<evidence type="ECO:0000256" key="7">
    <source>
        <dbReference type="ARBA" id="ARBA00022777"/>
    </source>
</evidence>
<dbReference type="PANTHER" id="PTHR43304">
    <property type="entry name" value="PHYTOCHROME-LIKE PROTEIN CPH1"/>
    <property type="match status" value="1"/>
</dbReference>
<dbReference type="InterPro" id="IPR036890">
    <property type="entry name" value="HATPase_C_sf"/>
</dbReference>
<dbReference type="PANTHER" id="PTHR43304:SF1">
    <property type="entry name" value="PAC DOMAIN-CONTAINING PROTEIN"/>
    <property type="match status" value="1"/>
</dbReference>
<dbReference type="PRINTS" id="PR00344">
    <property type="entry name" value="BCTRLSENSOR"/>
</dbReference>
<evidence type="ECO:0000313" key="14">
    <source>
        <dbReference type="Proteomes" id="UP000190037"/>
    </source>
</evidence>
<dbReference type="SMART" id="SM00387">
    <property type="entry name" value="HATPase_c"/>
    <property type="match status" value="1"/>
</dbReference>
<dbReference type="GO" id="GO:0000155">
    <property type="term" value="F:phosphorelay sensor kinase activity"/>
    <property type="evidence" value="ECO:0007669"/>
    <property type="project" value="InterPro"/>
</dbReference>
<evidence type="ECO:0000259" key="11">
    <source>
        <dbReference type="PROSITE" id="PS50109"/>
    </source>
</evidence>
<keyword evidence="5" id="KW-0808">Transferase</keyword>
<protein>
    <recommendedName>
        <fullName evidence="3">histidine kinase</fullName>
        <ecNumber evidence="3">2.7.13.3</ecNumber>
    </recommendedName>
</protein>
<evidence type="ECO:0000256" key="6">
    <source>
        <dbReference type="ARBA" id="ARBA00022692"/>
    </source>
</evidence>
<dbReference type="Gene3D" id="3.30.565.10">
    <property type="entry name" value="Histidine kinase-like ATPase, C-terminal domain"/>
    <property type="match status" value="1"/>
</dbReference>
<name>A0A1T3NYG2_9ACTN</name>
<feature type="domain" description="Histidine kinase" evidence="11">
    <location>
        <begin position="281"/>
        <end position="494"/>
    </location>
</feature>
<evidence type="ECO:0000256" key="1">
    <source>
        <dbReference type="ARBA" id="ARBA00000085"/>
    </source>
</evidence>
<dbReference type="InterPro" id="IPR036097">
    <property type="entry name" value="HisK_dim/P_sf"/>
</dbReference>
<keyword evidence="4" id="KW-0597">Phosphoprotein</keyword>
<reference evidence="13 14" key="1">
    <citation type="submission" date="2017-03" db="EMBL/GenBank/DDBJ databases">
        <title>Draft genome sequence of Streptomyces scabrisporus NF3, endophyte isolated from Amphipterygium adstringens.</title>
        <authorList>
            <person name="Vazquez M."/>
            <person name="Ceapa C.D."/>
            <person name="Rodriguez Luna D."/>
            <person name="Sanchez Esquivel S."/>
        </authorList>
    </citation>
    <scope>NUCLEOTIDE SEQUENCE [LARGE SCALE GENOMIC DNA]</scope>
    <source>
        <strain evidence="13 14">NF3</strain>
    </source>
</reference>
<dbReference type="OrthoDB" id="9808408at2"/>
<dbReference type="FunFam" id="3.30.565.10:FF:000006">
    <property type="entry name" value="Sensor histidine kinase WalK"/>
    <property type="match status" value="1"/>
</dbReference>
<dbReference type="InterPro" id="IPR052162">
    <property type="entry name" value="Sensor_kinase/Photoreceptor"/>
</dbReference>
<dbReference type="STRING" id="159449.B4N89_12815"/>
<feature type="domain" description="HAMP" evidence="12">
    <location>
        <begin position="200"/>
        <end position="252"/>
    </location>
</feature>
<dbReference type="Gene3D" id="6.10.340.10">
    <property type="match status" value="1"/>
</dbReference>
<keyword evidence="14" id="KW-1185">Reference proteome</keyword>
<dbReference type="InterPro" id="IPR003660">
    <property type="entry name" value="HAMP_dom"/>
</dbReference>
<dbReference type="AlphaFoldDB" id="A0A1T3NYG2"/>
<feature type="transmembrane region" description="Helical" evidence="10">
    <location>
        <begin position="175"/>
        <end position="198"/>
    </location>
</feature>
<dbReference type="Pfam" id="PF00672">
    <property type="entry name" value="HAMP"/>
    <property type="match status" value="1"/>
</dbReference>
<evidence type="ECO:0000256" key="10">
    <source>
        <dbReference type="SAM" id="Phobius"/>
    </source>
</evidence>
<dbReference type="Pfam" id="PF00512">
    <property type="entry name" value="HisKA"/>
    <property type="match status" value="1"/>
</dbReference>
<keyword evidence="9" id="KW-0902">Two-component regulatory system</keyword>
<dbReference type="InterPro" id="IPR007891">
    <property type="entry name" value="CHASE3"/>
</dbReference>
<dbReference type="SUPFAM" id="SSF47384">
    <property type="entry name" value="Homodimeric domain of signal transducing histidine kinase"/>
    <property type="match status" value="1"/>
</dbReference>
<proteinExistence type="predicted"/>
<keyword evidence="7 13" id="KW-0418">Kinase</keyword>
<dbReference type="InterPro" id="IPR005467">
    <property type="entry name" value="His_kinase_dom"/>
</dbReference>
<evidence type="ECO:0000256" key="2">
    <source>
        <dbReference type="ARBA" id="ARBA00004236"/>
    </source>
</evidence>
<keyword evidence="8 10" id="KW-1133">Transmembrane helix</keyword>
<evidence type="ECO:0000313" key="13">
    <source>
        <dbReference type="EMBL" id="OPC81711.1"/>
    </source>
</evidence>